<dbReference type="OrthoDB" id="9788101at2"/>
<dbReference type="Gene3D" id="3.90.550.10">
    <property type="entry name" value="Spore Coat Polysaccharide Biosynthesis Protein SpsA, Chain A"/>
    <property type="match status" value="1"/>
</dbReference>
<dbReference type="EMBL" id="FUWH01000001">
    <property type="protein sequence ID" value="SJZ32416.1"/>
    <property type="molecule type" value="Genomic_DNA"/>
</dbReference>
<reference evidence="3 4" key="1">
    <citation type="submission" date="2017-02" db="EMBL/GenBank/DDBJ databases">
        <authorList>
            <person name="Peterson S.W."/>
        </authorList>
    </citation>
    <scope>NUCLEOTIDE SEQUENCE [LARGE SCALE GENOMIC DNA]</scope>
    <source>
        <strain evidence="3 4">DSM 22335</strain>
    </source>
</reference>
<evidence type="ECO:0000313" key="3">
    <source>
        <dbReference type="EMBL" id="SJZ32416.1"/>
    </source>
</evidence>
<dbReference type="SUPFAM" id="SSF53448">
    <property type="entry name" value="Nucleotide-diphospho-sugar transferases"/>
    <property type="match status" value="1"/>
</dbReference>
<sequence>MNSTAPFISVIIPTYNAAATVARCLDSFVIQDYPNKEILVLDAFSTDETVVIVQSFSAVHDCIKLMVDKDKGIYDAMNKGGSLATGEWLYFSGSDDFLLADDVLTKVAKELASGEADVYYGDVRSARLGKHTGGVYGGPFDEVRILQTNVCHQAIFMRRSLFLSYGMYDIRYRYYADYVMNLKWMLDSSVRKKYIPVLIANYTDGGFSSTVPGDPLFFSNYASLVTELAAPFFENYPDKIKFLRVFFNRINRLDGPARTFEAARRFGQYGKAVFAALALSMLKYAGGFYFFKEKTNAKNQRLANTSS</sequence>
<evidence type="ECO:0000259" key="2">
    <source>
        <dbReference type="Pfam" id="PF00535"/>
    </source>
</evidence>
<dbReference type="CDD" id="cd06433">
    <property type="entry name" value="GT_2_WfgS_like"/>
    <property type="match status" value="1"/>
</dbReference>
<dbReference type="InterPro" id="IPR050834">
    <property type="entry name" value="Glycosyltransf_2"/>
</dbReference>
<dbReference type="InterPro" id="IPR029044">
    <property type="entry name" value="Nucleotide-diphossugar_trans"/>
</dbReference>
<dbReference type="PANTHER" id="PTHR43685">
    <property type="entry name" value="GLYCOSYLTRANSFERASE"/>
    <property type="match status" value="1"/>
</dbReference>
<evidence type="ECO:0000256" key="1">
    <source>
        <dbReference type="SAM" id="Phobius"/>
    </source>
</evidence>
<dbReference type="Pfam" id="PF00535">
    <property type="entry name" value="Glycos_transf_2"/>
    <property type="match status" value="1"/>
</dbReference>
<protein>
    <submittedName>
        <fullName evidence="3">Glycosyltransferase involved in cell wall bisynthesis</fullName>
    </submittedName>
</protein>
<dbReference type="STRING" id="413434.SAMN04488132_10178"/>
<gene>
    <name evidence="3" type="ORF">SAMN04488132_10178</name>
</gene>
<keyword evidence="1" id="KW-1133">Transmembrane helix</keyword>
<keyword evidence="3" id="KW-0808">Transferase</keyword>
<keyword evidence="1" id="KW-0812">Transmembrane</keyword>
<dbReference type="RefSeq" id="WP_078829442.1">
    <property type="nucleotide sequence ID" value="NZ_FUWH01000001.1"/>
</dbReference>
<organism evidence="3 4">
    <name type="scientific">Sediminibacterium ginsengisoli</name>
    <dbReference type="NCBI Taxonomy" id="413434"/>
    <lineage>
        <taxon>Bacteria</taxon>
        <taxon>Pseudomonadati</taxon>
        <taxon>Bacteroidota</taxon>
        <taxon>Chitinophagia</taxon>
        <taxon>Chitinophagales</taxon>
        <taxon>Chitinophagaceae</taxon>
        <taxon>Sediminibacterium</taxon>
    </lineage>
</organism>
<name>A0A1T4JQG5_9BACT</name>
<feature type="transmembrane region" description="Helical" evidence="1">
    <location>
        <begin position="272"/>
        <end position="291"/>
    </location>
</feature>
<dbReference type="GO" id="GO:0016740">
    <property type="term" value="F:transferase activity"/>
    <property type="evidence" value="ECO:0007669"/>
    <property type="project" value="UniProtKB-KW"/>
</dbReference>
<dbReference type="PANTHER" id="PTHR43685:SF2">
    <property type="entry name" value="GLYCOSYLTRANSFERASE 2-LIKE DOMAIN-CONTAINING PROTEIN"/>
    <property type="match status" value="1"/>
</dbReference>
<keyword evidence="4" id="KW-1185">Reference proteome</keyword>
<feature type="domain" description="Glycosyltransferase 2-like" evidence="2">
    <location>
        <begin position="9"/>
        <end position="128"/>
    </location>
</feature>
<dbReference type="InterPro" id="IPR001173">
    <property type="entry name" value="Glyco_trans_2-like"/>
</dbReference>
<dbReference type="Proteomes" id="UP000190888">
    <property type="component" value="Unassembled WGS sequence"/>
</dbReference>
<accession>A0A1T4JQG5</accession>
<proteinExistence type="predicted"/>
<dbReference type="AlphaFoldDB" id="A0A1T4JQG5"/>
<keyword evidence="1" id="KW-0472">Membrane</keyword>
<evidence type="ECO:0000313" key="4">
    <source>
        <dbReference type="Proteomes" id="UP000190888"/>
    </source>
</evidence>